<dbReference type="GO" id="GO:0000324">
    <property type="term" value="C:fungal-type vacuole"/>
    <property type="evidence" value="ECO:0007669"/>
    <property type="project" value="TreeGrafter"/>
</dbReference>
<feature type="transmembrane region" description="Helical" evidence="11">
    <location>
        <begin position="129"/>
        <end position="148"/>
    </location>
</feature>
<keyword evidence="7 11" id="KW-1133">Transmembrane helix</keyword>
<dbReference type="Gene3D" id="1.20.1280.290">
    <property type="match status" value="2"/>
</dbReference>
<evidence type="ECO:0000256" key="10">
    <source>
        <dbReference type="ARBA" id="ARBA00048473"/>
    </source>
</evidence>
<keyword evidence="13" id="KW-1185">Reference proteome</keyword>
<name>A0A2J6RRY4_HYAVF</name>
<dbReference type="InterPro" id="IPR005282">
    <property type="entry name" value="LC_transporter"/>
</dbReference>
<comment type="catalytic activity">
    <reaction evidence="10">
        <text>L-cystine(out) + H(+)(out) = L-cystine(in) + H(+)(in)</text>
        <dbReference type="Rhea" id="RHEA:66172"/>
        <dbReference type="ChEBI" id="CHEBI:15378"/>
        <dbReference type="ChEBI" id="CHEBI:35491"/>
    </reaction>
    <physiologicalReaction direction="left-to-right" evidence="10">
        <dbReference type="Rhea" id="RHEA:66173"/>
    </physiologicalReaction>
</comment>
<comment type="subcellular location">
    <subcellularLocation>
        <location evidence="1">Lysosome membrane</location>
        <topology evidence="1">Multi-pass membrane protein</topology>
    </subcellularLocation>
</comment>
<dbReference type="GO" id="GO:0015184">
    <property type="term" value="F:L-cystine transmembrane transporter activity"/>
    <property type="evidence" value="ECO:0007669"/>
    <property type="project" value="TreeGrafter"/>
</dbReference>
<dbReference type="SMART" id="SM00679">
    <property type="entry name" value="CTNS"/>
    <property type="match status" value="2"/>
</dbReference>
<evidence type="ECO:0000256" key="7">
    <source>
        <dbReference type="ARBA" id="ARBA00022989"/>
    </source>
</evidence>
<dbReference type="GO" id="GO:0005774">
    <property type="term" value="C:vacuolar membrane"/>
    <property type="evidence" value="ECO:0007669"/>
    <property type="project" value="TreeGrafter"/>
</dbReference>
<reference evidence="12 13" key="1">
    <citation type="submission" date="2016-04" db="EMBL/GenBank/DDBJ databases">
        <title>A degradative enzymes factory behind the ericoid mycorrhizal symbiosis.</title>
        <authorList>
            <consortium name="DOE Joint Genome Institute"/>
            <person name="Martino E."/>
            <person name="Morin E."/>
            <person name="Grelet G."/>
            <person name="Kuo A."/>
            <person name="Kohler A."/>
            <person name="Daghino S."/>
            <person name="Barry K."/>
            <person name="Choi C."/>
            <person name="Cichocki N."/>
            <person name="Clum A."/>
            <person name="Copeland A."/>
            <person name="Hainaut M."/>
            <person name="Haridas S."/>
            <person name="Labutti K."/>
            <person name="Lindquist E."/>
            <person name="Lipzen A."/>
            <person name="Khouja H.-R."/>
            <person name="Murat C."/>
            <person name="Ohm R."/>
            <person name="Olson A."/>
            <person name="Spatafora J."/>
            <person name="Veneault-Fourrey C."/>
            <person name="Henrissat B."/>
            <person name="Grigoriev I."/>
            <person name="Martin F."/>
            <person name="Perotto S."/>
        </authorList>
    </citation>
    <scope>NUCLEOTIDE SEQUENCE [LARGE SCALE GENOMIC DNA]</scope>
    <source>
        <strain evidence="12 13">F</strain>
    </source>
</reference>
<evidence type="ECO:0000256" key="9">
    <source>
        <dbReference type="ARBA" id="ARBA00023228"/>
    </source>
</evidence>
<gene>
    <name evidence="12" type="ORF">L207DRAFT_486897</name>
</gene>
<keyword evidence="8 11" id="KW-0472">Membrane</keyword>
<evidence type="ECO:0000256" key="5">
    <source>
        <dbReference type="ARBA" id="ARBA00022737"/>
    </source>
</evidence>
<feature type="transmembrane region" description="Helical" evidence="11">
    <location>
        <begin position="238"/>
        <end position="257"/>
    </location>
</feature>
<proteinExistence type="inferred from homology"/>
<evidence type="ECO:0000256" key="6">
    <source>
        <dbReference type="ARBA" id="ARBA00022847"/>
    </source>
</evidence>
<dbReference type="OrthoDB" id="75720at2759"/>
<evidence type="ECO:0000256" key="3">
    <source>
        <dbReference type="ARBA" id="ARBA00022448"/>
    </source>
</evidence>
<comment type="similarity">
    <text evidence="2">Belongs to the cystinosin family.</text>
</comment>
<feature type="transmembrane region" description="Helical" evidence="11">
    <location>
        <begin position="160"/>
        <end position="179"/>
    </location>
</feature>
<dbReference type="STRING" id="1149755.A0A2J6RRY4"/>
<evidence type="ECO:0000256" key="2">
    <source>
        <dbReference type="ARBA" id="ARBA00006855"/>
    </source>
</evidence>
<keyword evidence="6" id="KW-0769">Symport</keyword>
<dbReference type="FunFam" id="1.20.1280.290:FF:000016">
    <property type="entry name" value="Cystinosin homolog"/>
    <property type="match status" value="1"/>
</dbReference>
<sequence length="284" mass="32152">MAASFLSIVSYLFGWIYFLCWSFSFYPQTILNWRRKSTSGTTIDFTAINLLGFSAYFVSNASFLFSSQIRREYALRNHGLTPTVQINDLAFAGHAVVITTVTWSQYAFPGAWGFDKRTKREHGARMTSWIKGIIVGSFVGVAITALIVSASHDKDPENGWAWIDVIYAVGYVKVIITLVKYMPQVIVNYRNQSTRGWSILQMQLDFVGGILSVGQLLIDSYLQGDWSGVTGNPVKLALGNFSMFFDIVFMVQHFYLYRKDRKSYGDLENDPLLGDDARRDGRID</sequence>
<feature type="transmembrane region" description="Helical" evidence="11">
    <location>
        <begin position="199"/>
        <end position="218"/>
    </location>
</feature>
<protein>
    <submittedName>
        <fullName evidence="12">PQ-loop-domain-containing protein</fullName>
    </submittedName>
</protein>
<dbReference type="Proteomes" id="UP000235786">
    <property type="component" value="Unassembled WGS sequence"/>
</dbReference>
<keyword evidence="5" id="KW-0677">Repeat</keyword>
<keyword evidence="4 11" id="KW-0812">Transmembrane</keyword>
<evidence type="ECO:0000313" key="13">
    <source>
        <dbReference type="Proteomes" id="UP000235786"/>
    </source>
</evidence>
<evidence type="ECO:0000256" key="8">
    <source>
        <dbReference type="ARBA" id="ARBA00023136"/>
    </source>
</evidence>
<accession>A0A2J6RRY4</accession>
<dbReference type="GO" id="GO:0015293">
    <property type="term" value="F:symporter activity"/>
    <property type="evidence" value="ECO:0007669"/>
    <property type="project" value="UniProtKB-KW"/>
</dbReference>
<dbReference type="InterPro" id="IPR006603">
    <property type="entry name" value="PQ-loop_rpt"/>
</dbReference>
<feature type="transmembrane region" description="Helical" evidence="11">
    <location>
        <begin position="47"/>
        <end position="69"/>
    </location>
</feature>
<feature type="transmembrane region" description="Helical" evidence="11">
    <location>
        <begin position="89"/>
        <end position="108"/>
    </location>
</feature>
<dbReference type="PANTHER" id="PTHR13131">
    <property type="entry name" value="CYSTINOSIN"/>
    <property type="match status" value="1"/>
</dbReference>
<evidence type="ECO:0000256" key="1">
    <source>
        <dbReference type="ARBA" id="ARBA00004155"/>
    </source>
</evidence>
<dbReference type="EMBL" id="KZ613944">
    <property type="protein sequence ID" value="PMD41278.1"/>
    <property type="molecule type" value="Genomic_DNA"/>
</dbReference>
<dbReference type="PANTHER" id="PTHR13131:SF5">
    <property type="entry name" value="CYSTINOSIN"/>
    <property type="match status" value="1"/>
</dbReference>
<organism evidence="12 13">
    <name type="scientific">Hyaloscypha variabilis (strain UAMH 11265 / GT02V1 / F)</name>
    <name type="common">Meliniomyces variabilis</name>
    <dbReference type="NCBI Taxonomy" id="1149755"/>
    <lineage>
        <taxon>Eukaryota</taxon>
        <taxon>Fungi</taxon>
        <taxon>Dikarya</taxon>
        <taxon>Ascomycota</taxon>
        <taxon>Pezizomycotina</taxon>
        <taxon>Leotiomycetes</taxon>
        <taxon>Helotiales</taxon>
        <taxon>Hyaloscyphaceae</taxon>
        <taxon>Hyaloscypha</taxon>
        <taxon>Hyaloscypha variabilis</taxon>
    </lineage>
</organism>
<keyword evidence="3" id="KW-0813">Transport</keyword>
<evidence type="ECO:0000256" key="11">
    <source>
        <dbReference type="SAM" id="Phobius"/>
    </source>
</evidence>
<keyword evidence="9" id="KW-0458">Lysosome</keyword>
<evidence type="ECO:0000313" key="12">
    <source>
        <dbReference type="EMBL" id="PMD41278.1"/>
    </source>
</evidence>
<dbReference type="Pfam" id="PF04193">
    <property type="entry name" value="PQ-loop"/>
    <property type="match status" value="2"/>
</dbReference>
<feature type="transmembrane region" description="Helical" evidence="11">
    <location>
        <begin position="6"/>
        <end position="26"/>
    </location>
</feature>
<dbReference type="AlphaFoldDB" id="A0A2J6RRY4"/>
<evidence type="ECO:0000256" key="4">
    <source>
        <dbReference type="ARBA" id="ARBA00022692"/>
    </source>
</evidence>